<organism evidence="7 8">
    <name type="scientific">Rhizopogon vinicolor AM-OR11-026</name>
    <dbReference type="NCBI Taxonomy" id="1314800"/>
    <lineage>
        <taxon>Eukaryota</taxon>
        <taxon>Fungi</taxon>
        <taxon>Dikarya</taxon>
        <taxon>Basidiomycota</taxon>
        <taxon>Agaricomycotina</taxon>
        <taxon>Agaricomycetes</taxon>
        <taxon>Agaricomycetidae</taxon>
        <taxon>Boletales</taxon>
        <taxon>Suillineae</taxon>
        <taxon>Rhizopogonaceae</taxon>
        <taxon>Rhizopogon</taxon>
    </lineage>
</organism>
<keyword evidence="8" id="KW-1185">Reference proteome</keyword>
<dbReference type="STRING" id="1314800.A0A1B7MIM6"/>
<feature type="domain" description="Protein kinase" evidence="6">
    <location>
        <begin position="23"/>
        <end position="288"/>
    </location>
</feature>
<dbReference type="GO" id="GO:0004674">
    <property type="term" value="F:protein serine/threonine kinase activity"/>
    <property type="evidence" value="ECO:0007669"/>
    <property type="project" value="TreeGrafter"/>
</dbReference>
<keyword evidence="2" id="KW-0547">Nucleotide-binding</keyword>
<dbReference type="Pfam" id="PF07714">
    <property type="entry name" value="PK_Tyr_Ser-Thr"/>
    <property type="match status" value="2"/>
</dbReference>
<dbReference type="InterPro" id="IPR051681">
    <property type="entry name" value="Ser/Thr_Kinases-Pseudokinases"/>
</dbReference>
<dbReference type="InterPro" id="IPR000719">
    <property type="entry name" value="Prot_kinase_dom"/>
</dbReference>
<feature type="region of interest" description="Disordered" evidence="5">
    <location>
        <begin position="594"/>
        <end position="614"/>
    </location>
</feature>
<evidence type="ECO:0000313" key="8">
    <source>
        <dbReference type="Proteomes" id="UP000092154"/>
    </source>
</evidence>
<dbReference type="PROSITE" id="PS00109">
    <property type="entry name" value="PROTEIN_KINASE_TYR"/>
    <property type="match status" value="1"/>
</dbReference>
<accession>A0A1B7MIM6</accession>
<dbReference type="Proteomes" id="UP000092154">
    <property type="component" value="Unassembled WGS sequence"/>
</dbReference>
<dbReference type="InterPro" id="IPR001245">
    <property type="entry name" value="Ser-Thr/Tyr_kinase_cat_dom"/>
</dbReference>
<gene>
    <name evidence="7" type="ORF">K503DRAFT_607783</name>
</gene>
<feature type="domain" description="Protein kinase" evidence="6">
    <location>
        <begin position="310"/>
        <end position="574"/>
    </location>
</feature>
<reference evidence="7 8" key="1">
    <citation type="submission" date="2016-06" db="EMBL/GenBank/DDBJ databases">
        <title>Comparative genomics of the ectomycorrhizal sister species Rhizopogon vinicolor and Rhizopogon vesiculosus (Basidiomycota: Boletales) reveals a divergence of the mating type B locus.</title>
        <authorList>
            <consortium name="DOE Joint Genome Institute"/>
            <person name="Mujic A.B."/>
            <person name="Kuo A."/>
            <person name="Tritt A."/>
            <person name="Lipzen A."/>
            <person name="Chen C."/>
            <person name="Johnson J."/>
            <person name="Sharma A."/>
            <person name="Barry K."/>
            <person name="Grigoriev I.V."/>
            <person name="Spatafora J.W."/>
        </authorList>
    </citation>
    <scope>NUCLEOTIDE SEQUENCE [LARGE SCALE GENOMIC DNA]</scope>
    <source>
        <strain evidence="7 8">AM-OR11-026</strain>
    </source>
</reference>
<dbReference type="Gene3D" id="1.10.510.10">
    <property type="entry name" value="Transferase(Phosphotransferase) domain 1"/>
    <property type="match status" value="2"/>
</dbReference>
<dbReference type="PANTHER" id="PTHR44329">
    <property type="entry name" value="SERINE/THREONINE-PROTEIN KINASE TNNI3K-RELATED"/>
    <property type="match status" value="1"/>
</dbReference>
<evidence type="ECO:0000256" key="1">
    <source>
        <dbReference type="ARBA" id="ARBA00022679"/>
    </source>
</evidence>
<evidence type="ECO:0000313" key="7">
    <source>
        <dbReference type="EMBL" id="OAX32428.1"/>
    </source>
</evidence>
<dbReference type="EMBL" id="KV449011">
    <property type="protein sequence ID" value="OAX32428.1"/>
    <property type="molecule type" value="Genomic_DNA"/>
</dbReference>
<keyword evidence="3 7" id="KW-0418">Kinase</keyword>
<dbReference type="GO" id="GO:0005524">
    <property type="term" value="F:ATP binding"/>
    <property type="evidence" value="ECO:0007669"/>
    <property type="project" value="UniProtKB-KW"/>
</dbReference>
<dbReference type="InParanoid" id="A0A1B7MIM6"/>
<proteinExistence type="predicted"/>
<keyword evidence="4" id="KW-0067">ATP-binding</keyword>
<protein>
    <submittedName>
        <fullName evidence="7">Kinase-like protein</fullName>
    </submittedName>
</protein>
<dbReference type="SUPFAM" id="SSF56112">
    <property type="entry name" value="Protein kinase-like (PK-like)"/>
    <property type="match status" value="2"/>
</dbReference>
<sequence>MPNLRRWRFVFEDNVNDLTSQIPKLGTPITSGSFGQVYRSVVATSKGKTEVAVKVFVIDRQRAMAKIDKGIRRELQVWLKLRHPTIVPLLGIAFPHPRGPFPALVSQWMPSGTLYIYLEKQNLTAPEKVSLGIADGLKYLHSKNVIHGDLHPGNVLIDGSGNPCLTDFGLATVVGNTELQWTTTTAGRNFDSRWRAPEVIGIDCEPGRPTFKSDIYSFGSVMLFIVSGVIPWKEKHSYQITVELSRRITPMRPENIPDDQWILIQRCWSWDPAHRPRATKVLRCIARFRVSDLQMSVSRLPVDLTGQILGQLDDYYAGGAFTNVFKCRWRRPDGYVAVKSIRVNISEEGRRRFLRETEIWAVLAHDNIVPLFGTTKGYGQYTALVLPWFQTGTLHCLITEVSIGLSIGSKLNLLHGIASGLHYLHCLRIVHGDITSSNIMVDIKEEKYHACLTDFGLATVLGGHLGNRVIEGSSVRPGAIRWTAPELLTAHGEPTTQNDMYSFGRVMFHVLTLVIPWHDIDQDYTVLQHILDGQDISRPESTPDITDERWREIKQCWSADASARPSALMMADFLKSELEALTDNDMLVRGVAENHRQPPVDTSDVEQSTASDHDTHSTLELDMRGCRQHALASSNTITLHPSSRDLTPRRQKFHHQLDYGAERCQYVAVADRTAFHAEISSLRNYPRRALLQTLGSFLDFINGFPSEISCKMAAEEVI</sequence>
<evidence type="ECO:0000256" key="3">
    <source>
        <dbReference type="ARBA" id="ARBA00022777"/>
    </source>
</evidence>
<evidence type="ECO:0000256" key="5">
    <source>
        <dbReference type="SAM" id="MobiDB-lite"/>
    </source>
</evidence>
<name>A0A1B7MIM6_9AGAM</name>
<keyword evidence="1" id="KW-0808">Transferase</keyword>
<dbReference type="PANTHER" id="PTHR44329:SF288">
    <property type="entry name" value="MITOGEN-ACTIVATED PROTEIN KINASE KINASE KINASE 20"/>
    <property type="match status" value="1"/>
</dbReference>
<evidence type="ECO:0000256" key="2">
    <source>
        <dbReference type="ARBA" id="ARBA00022741"/>
    </source>
</evidence>
<dbReference type="InterPro" id="IPR011009">
    <property type="entry name" value="Kinase-like_dom_sf"/>
</dbReference>
<dbReference type="InterPro" id="IPR008266">
    <property type="entry name" value="Tyr_kinase_AS"/>
</dbReference>
<dbReference type="OrthoDB" id="5966500at2759"/>
<dbReference type="PROSITE" id="PS50011">
    <property type="entry name" value="PROTEIN_KINASE_DOM"/>
    <property type="match status" value="2"/>
</dbReference>
<dbReference type="AlphaFoldDB" id="A0A1B7MIM6"/>
<evidence type="ECO:0000256" key="4">
    <source>
        <dbReference type="ARBA" id="ARBA00022840"/>
    </source>
</evidence>
<evidence type="ECO:0000259" key="6">
    <source>
        <dbReference type="PROSITE" id="PS50011"/>
    </source>
</evidence>